<dbReference type="PANTHER" id="PTHR42734:SF17">
    <property type="entry name" value="METAL TRANSPORT SYSTEM ATP-BINDING PROTEIN TM_0124-RELATED"/>
    <property type="match status" value="1"/>
</dbReference>
<sequence>MTLSAVLARGEVLAVRQASVSLSGCCILKNIDFTLEAGELCGLIGANGSGKTTLLRTILGFLAPQSGNISIEGGGRTSVGYVPQKFMLDPFMPMCARDLVALGLDGNRWGIPLPSKERRQKVDEMLEALEATPFADQRIGSLSGGQQQRILIAHAMIRRPRLLLLDEPLANLDIRSVAGIVALLRRMSREFQTAVLLSAHDMNPLLSAMDRIVYLANGRAASGSTGAVVRTEVLSQLYGYHIDVIRVHGRVIVVAADAEDDAQAAIAREPVHVAQVP</sequence>
<evidence type="ECO:0000256" key="5">
    <source>
        <dbReference type="ARBA" id="ARBA00022906"/>
    </source>
</evidence>
<comment type="similarity">
    <text evidence="1">Belongs to the ABC transporter superfamily.</text>
</comment>
<keyword evidence="5" id="KW-0864">Zinc transport</keyword>
<dbReference type="InterPro" id="IPR003593">
    <property type="entry name" value="AAA+_ATPase"/>
</dbReference>
<dbReference type="InterPro" id="IPR027417">
    <property type="entry name" value="P-loop_NTPase"/>
</dbReference>
<gene>
    <name evidence="8" type="ORF">DES32_1910</name>
</gene>
<dbReference type="Pfam" id="PF00005">
    <property type="entry name" value="ABC_tran"/>
    <property type="match status" value="1"/>
</dbReference>
<name>A0A3D9YYA5_9HYPH</name>
<evidence type="ECO:0000256" key="6">
    <source>
        <dbReference type="ARBA" id="ARBA00023065"/>
    </source>
</evidence>
<organism evidence="8 9">
    <name type="scientific">Methylovirgula ligni</name>
    <dbReference type="NCBI Taxonomy" id="569860"/>
    <lineage>
        <taxon>Bacteria</taxon>
        <taxon>Pseudomonadati</taxon>
        <taxon>Pseudomonadota</taxon>
        <taxon>Alphaproteobacteria</taxon>
        <taxon>Hyphomicrobiales</taxon>
        <taxon>Beijerinckiaceae</taxon>
        <taxon>Methylovirgula</taxon>
    </lineage>
</organism>
<keyword evidence="2" id="KW-0813">Transport</keyword>
<evidence type="ECO:0000256" key="2">
    <source>
        <dbReference type="ARBA" id="ARBA00022448"/>
    </source>
</evidence>
<keyword evidence="9" id="KW-1185">Reference proteome</keyword>
<feature type="domain" description="ABC transporter" evidence="7">
    <location>
        <begin position="13"/>
        <end position="242"/>
    </location>
</feature>
<dbReference type="PANTHER" id="PTHR42734">
    <property type="entry name" value="METAL TRANSPORT SYSTEM ATP-BINDING PROTEIN TM_0124-RELATED"/>
    <property type="match status" value="1"/>
</dbReference>
<comment type="caution">
    <text evidence="8">The sequence shown here is derived from an EMBL/GenBank/DDBJ whole genome shotgun (WGS) entry which is preliminary data.</text>
</comment>
<keyword evidence="3" id="KW-0547">Nucleotide-binding</keyword>
<dbReference type="SMART" id="SM00382">
    <property type="entry name" value="AAA"/>
    <property type="match status" value="1"/>
</dbReference>
<evidence type="ECO:0000259" key="7">
    <source>
        <dbReference type="PROSITE" id="PS50893"/>
    </source>
</evidence>
<dbReference type="PROSITE" id="PS50893">
    <property type="entry name" value="ABC_TRANSPORTER_2"/>
    <property type="match status" value="1"/>
</dbReference>
<dbReference type="GO" id="GO:0006829">
    <property type="term" value="P:zinc ion transport"/>
    <property type="evidence" value="ECO:0007669"/>
    <property type="project" value="UniProtKB-KW"/>
</dbReference>
<reference evidence="8 9" key="1">
    <citation type="submission" date="2018-08" db="EMBL/GenBank/DDBJ databases">
        <title>Genomic Encyclopedia of Type Strains, Phase IV (KMG-IV): sequencing the most valuable type-strain genomes for metagenomic binning, comparative biology and taxonomic classification.</title>
        <authorList>
            <person name="Goeker M."/>
        </authorList>
    </citation>
    <scope>NUCLEOTIDE SEQUENCE [LARGE SCALE GENOMIC DNA]</scope>
    <source>
        <strain evidence="8 9">BW863</strain>
    </source>
</reference>
<keyword evidence="6" id="KW-0406">Ion transport</keyword>
<dbReference type="AlphaFoldDB" id="A0A3D9YYA5"/>
<dbReference type="InterPro" id="IPR050153">
    <property type="entry name" value="Metal_Ion_Import_ABC"/>
</dbReference>
<dbReference type="Proteomes" id="UP000256900">
    <property type="component" value="Unassembled WGS sequence"/>
</dbReference>
<dbReference type="CDD" id="cd03235">
    <property type="entry name" value="ABC_Metallic_Cations"/>
    <property type="match status" value="1"/>
</dbReference>
<dbReference type="InterPro" id="IPR003439">
    <property type="entry name" value="ABC_transporter-like_ATP-bd"/>
</dbReference>
<dbReference type="EMBL" id="QUMO01000003">
    <property type="protein sequence ID" value="REF85872.1"/>
    <property type="molecule type" value="Genomic_DNA"/>
</dbReference>
<dbReference type="Gene3D" id="3.40.50.300">
    <property type="entry name" value="P-loop containing nucleotide triphosphate hydrolases"/>
    <property type="match status" value="1"/>
</dbReference>
<evidence type="ECO:0000313" key="9">
    <source>
        <dbReference type="Proteomes" id="UP000256900"/>
    </source>
</evidence>
<evidence type="ECO:0000256" key="3">
    <source>
        <dbReference type="ARBA" id="ARBA00022741"/>
    </source>
</evidence>
<dbReference type="SUPFAM" id="SSF52540">
    <property type="entry name" value="P-loop containing nucleoside triphosphate hydrolases"/>
    <property type="match status" value="1"/>
</dbReference>
<dbReference type="RefSeq" id="WP_207206609.1">
    <property type="nucleotide sequence ID" value="NZ_CP025086.1"/>
</dbReference>
<dbReference type="GO" id="GO:0005524">
    <property type="term" value="F:ATP binding"/>
    <property type="evidence" value="ECO:0007669"/>
    <property type="project" value="UniProtKB-KW"/>
</dbReference>
<proteinExistence type="inferred from homology"/>
<evidence type="ECO:0000256" key="4">
    <source>
        <dbReference type="ARBA" id="ARBA00022840"/>
    </source>
</evidence>
<keyword evidence="5" id="KW-0862">Zinc</keyword>
<protein>
    <submittedName>
        <fullName evidence="8">Zinc/manganese transport system ATP-binding protein</fullName>
    </submittedName>
</protein>
<evidence type="ECO:0000313" key="8">
    <source>
        <dbReference type="EMBL" id="REF85872.1"/>
    </source>
</evidence>
<keyword evidence="4 8" id="KW-0067">ATP-binding</keyword>
<accession>A0A3D9YYA5</accession>
<dbReference type="GO" id="GO:0016887">
    <property type="term" value="F:ATP hydrolysis activity"/>
    <property type="evidence" value="ECO:0007669"/>
    <property type="project" value="InterPro"/>
</dbReference>
<evidence type="ECO:0000256" key="1">
    <source>
        <dbReference type="ARBA" id="ARBA00005417"/>
    </source>
</evidence>